<organism evidence="3 4">
    <name type="scientific">Cafeteria roenbergensis</name>
    <name type="common">Marine flagellate</name>
    <dbReference type="NCBI Taxonomy" id="33653"/>
    <lineage>
        <taxon>Eukaryota</taxon>
        <taxon>Sar</taxon>
        <taxon>Stramenopiles</taxon>
        <taxon>Bigyra</taxon>
        <taxon>Opalozoa</taxon>
        <taxon>Bicosoecida</taxon>
        <taxon>Cafeteriaceae</taxon>
        <taxon>Cafeteria</taxon>
    </lineage>
</organism>
<feature type="compositionally biased region" description="Low complexity" evidence="1">
    <location>
        <begin position="785"/>
        <end position="797"/>
    </location>
</feature>
<keyword evidence="2" id="KW-1133">Transmembrane helix</keyword>
<feature type="compositionally biased region" description="Low complexity" evidence="1">
    <location>
        <begin position="722"/>
        <end position="736"/>
    </location>
</feature>
<protein>
    <submittedName>
        <fullName evidence="3">Uncharacterized protein</fullName>
    </submittedName>
</protein>
<keyword evidence="2" id="KW-0472">Membrane</keyword>
<feature type="transmembrane region" description="Helical" evidence="2">
    <location>
        <begin position="9"/>
        <end position="33"/>
    </location>
</feature>
<feature type="compositionally biased region" description="Pro residues" evidence="1">
    <location>
        <begin position="767"/>
        <end position="784"/>
    </location>
</feature>
<feature type="compositionally biased region" description="Pro residues" evidence="1">
    <location>
        <begin position="737"/>
        <end position="755"/>
    </location>
</feature>
<keyword evidence="2" id="KW-0812">Transmembrane</keyword>
<evidence type="ECO:0000256" key="1">
    <source>
        <dbReference type="SAM" id="MobiDB-lite"/>
    </source>
</evidence>
<feature type="transmembrane region" description="Helical" evidence="2">
    <location>
        <begin position="172"/>
        <end position="194"/>
    </location>
</feature>
<dbReference type="Proteomes" id="UP000325113">
    <property type="component" value="Unassembled WGS sequence"/>
</dbReference>
<proteinExistence type="predicted"/>
<feature type="transmembrane region" description="Helical" evidence="2">
    <location>
        <begin position="324"/>
        <end position="343"/>
    </location>
</feature>
<sequence length="907" mass="92714">MGKNSGDDALIGGMVVFLAFFGAAVASAVLGIVNAADGFGYVDIEQGSYSNAETVRATFGFFGVCLSRVNSDDDAPSRSQLNDDTTTAVDCLAYKDATLGTLTDRMPVGQHTLAKACAQLVAFDSGLAIAGVVIAFSAILIVPLTLRRACTICCFGGRDATKSFYVCTSRSVIAVAFVQLIGNLMLFAAIAPIADSPDLLLAERGAPWYLQEQVATGDTSSRTRASFDVRADPSNWLGYYAFIPSIVVVVLTFGMEALMGCFRPEGLGPIFPCCSAGDGSSVGVCGDPLFKDGDCSKIHAVCVTSSRRTRDDHIDDCAVDCMRICGFVPLGALHLASLVFGVLQATDSGPLFEFEVRGSVLNGTRSTSATVTYTMSARQGCLEGTTYTLGRAGYAARDCFDIDKPRQLTLRRPGTTDPAPATDFSLTTMAAIAPTLQAAQAAAEVRALSGAIVVVCLVVFLVCNMRRGKAAAAFKIWGKVVNMFLLAALVFGLMDSVEFSSTIDSIRRRRMLAALRGASIDEDDDYGMDLLGVSSPLAGPLTFEPRYVDIDSGSYGGLDSLVMGFSAAQLVMLLPVAIVGFCSTFNGNGKVESDTPSGPELLTSTAGAATPAGVASPASERAAPVKTTQNPYAKAARPDDSSDYGCLASVRDAAKRADYEQQAQELASMVREVRAAGVAGAVERGLMQTRPKIVRKRAHELLSKPKAASDRGDTESRVLAALSASTSGPAASSPAAATPPPSAPTKTGPPPPEEPAVPAFPGNPASAPAPPAFPYPTGAQPPGPHSDGPGYPSSSGPMLPSAAGPGYPGMGAAAAAYPGMGAPAAAYPGMGAPAAAYPGMGAPAAAYPGMGAPAAAYPGMGATGGAYPPPGQSGFGAPADGPGPASPPAPAKPAPPGGSAFPDNFAL</sequence>
<comment type="caution">
    <text evidence="3">The sequence shown here is derived from an EMBL/GenBank/DDBJ whole genome shotgun (WGS) entry which is preliminary data.</text>
</comment>
<gene>
    <name evidence="3" type="ORF">FNF31_04644</name>
</gene>
<feature type="compositionally biased region" description="Low complexity" evidence="1">
    <location>
        <begin position="897"/>
        <end position="907"/>
    </location>
</feature>
<name>A0A5A8D2Z2_CAFRO</name>
<evidence type="ECO:0000313" key="3">
    <source>
        <dbReference type="EMBL" id="KAA0159842.1"/>
    </source>
</evidence>
<feature type="compositionally biased region" description="Pro residues" evidence="1">
    <location>
        <begin position="884"/>
        <end position="896"/>
    </location>
</feature>
<feature type="transmembrane region" description="Helical" evidence="2">
    <location>
        <begin position="236"/>
        <end position="255"/>
    </location>
</feature>
<feature type="region of interest" description="Disordered" evidence="1">
    <location>
        <begin position="592"/>
        <end position="644"/>
    </location>
</feature>
<evidence type="ECO:0000313" key="4">
    <source>
        <dbReference type="Proteomes" id="UP000325113"/>
    </source>
</evidence>
<reference evidence="3 4" key="1">
    <citation type="submission" date="2019-07" db="EMBL/GenBank/DDBJ databases">
        <title>Genomes of Cafeteria roenbergensis.</title>
        <authorList>
            <person name="Fischer M.G."/>
            <person name="Hackl T."/>
            <person name="Roman M."/>
        </authorList>
    </citation>
    <scope>NUCLEOTIDE SEQUENCE [LARGE SCALE GENOMIC DNA]</scope>
    <source>
        <strain evidence="3 4">Cflag</strain>
    </source>
</reference>
<feature type="region of interest" description="Disordered" evidence="1">
    <location>
        <begin position="722"/>
        <end position="797"/>
    </location>
</feature>
<feature type="compositionally biased region" description="Low complexity" evidence="1">
    <location>
        <begin position="756"/>
        <end position="766"/>
    </location>
</feature>
<evidence type="ECO:0000256" key="2">
    <source>
        <dbReference type="SAM" id="Phobius"/>
    </source>
</evidence>
<feature type="region of interest" description="Disordered" evidence="1">
    <location>
        <begin position="863"/>
        <end position="907"/>
    </location>
</feature>
<dbReference type="AlphaFoldDB" id="A0A5A8D2Z2"/>
<accession>A0A5A8D2Z2</accession>
<feature type="transmembrane region" description="Helical" evidence="2">
    <location>
        <begin position="476"/>
        <end position="494"/>
    </location>
</feature>
<feature type="transmembrane region" description="Helical" evidence="2">
    <location>
        <begin position="445"/>
        <end position="464"/>
    </location>
</feature>
<dbReference type="EMBL" id="VLTM01000050">
    <property type="protein sequence ID" value="KAA0159842.1"/>
    <property type="molecule type" value="Genomic_DNA"/>
</dbReference>
<feature type="transmembrane region" description="Helical" evidence="2">
    <location>
        <begin position="127"/>
        <end position="146"/>
    </location>
</feature>